<gene>
    <name evidence="9" type="ORF">QYG89_14780</name>
</gene>
<sequence>MEKGKISSLQMAMMLYPTIIATAILSAPSITAKYAKQDLWLSPVLASLIGFVTVFIAVRLHKLYPGQTIIQISEQVIGWLPGKAISFFIVFFYIQITGEIVRDYAEFIVSFFLFQTPITVIIASMTFLCALAVYGGVEVVGRAAQLFFPLFVMPLLLFVPLLSPNFELGNVLPILEEGMMPPVKGAIVTGGWFTEFFLITFLLPFLADQKKGMKHGMMTVLAVTVTLVIVDLVMLFTLGATISSKEYPLMTAGEYISYADFFENLGSVIMAVWIVGAFVKISVFYYAAVLGTAQLLNLADYQPIVWPIGIFLVQFSFWSLPNTMEISHYNIAAFPFYALLIQTVIPLLLLMVAVVKKRKQAGSKAG</sequence>
<feature type="transmembrane region" description="Helical" evidence="8">
    <location>
        <begin position="219"/>
        <end position="242"/>
    </location>
</feature>
<feature type="transmembrane region" description="Helical" evidence="8">
    <location>
        <begin position="76"/>
        <end position="96"/>
    </location>
</feature>
<evidence type="ECO:0000256" key="3">
    <source>
        <dbReference type="ARBA" id="ARBA00022448"/>
    </source>
</evidence>
<dbReference type="Pfam" id="PF03845">
    <property type="entry name" value="Spore_permease"/>
    <property type="match status" value="1"/>
</dbReference>
<accession>A0ABW8IBM6</accession>
<feature type="transmembrane region" description="Helical" evidence="8">
    <location>
        <begin position="44"/>
        <end position="64"/>
    </location>
</feature>
<dbReference type="Gene3D" id="1.20.1740.10">
    <property type="entry name" value="Amino acid/polyamine transporter I"/>
    <property type="match status" value="1"/>
</dbReference>
<comment type="subcellular location">
    <subcellularLocation>
        <location evidence="1">Membrane</location>
        <topology evidence="1">Multi-pass membrane protein</topology>
    </subcellularLocation>
</comment>
<evidence type="ECO:0000256" key="5">
    <source>
        <dbReference type="ARBA" id="ARBA00022692"/>
    </source>
</evidence>
<feature type="transmembrane region" description="Helical" evidence="8">
    <location>
        <begin position="108"/>
        <end position="134"/>
    </location>
</feature>
<dbReference type="NCBIfam" id="TIGR00912">
    <property type="entry name" value="2A0309"/>
    <property type="match status" value="1"/>
</dbReference>
<evidence type="ECO:0000256" key="2">
    <source>
        <dbReference type="ARBA" id="ARBA00007998"/>
    </source>
</evidence>
<feature type="transmembrane region" description="Helical" evidence="8">
    <location>
        <begin position="12"/>
        <end position="32"/>
    </location>
</feature>
<reference evidence="9 10" key="1">
    <citation type="submission" date="2023-07" db="EMBL/GenBank/DDBJ databases">
        <title>Bacillus lucianemedeirus sp. nov, a new species isolated from an immunobiological production facility.</title>
        <authorList>
            <person name="Costa L.V."/>
            <person name="Miranda R.V.S.L."/>
            <person name="Brandao M.L.L."/>
            <person name="Reis C.M.F."/>
            <person name="Frazao A.M."/>
            <person name="Cruz F.V."/>
            <person name="Baio P.V.P."/>
            <person name="Veras J.F.C."/>
            <person name="Ramos J.N."/>
            <person name="Vieira V."/>
        </authorList>
    </citation>
    <scope>NUCLEOTIDE SEQUENCE [LARGE SCALE GENOMIC DNA]</scope>
    <source>
        <strain evidence="9 10">B190/17</strain>
    </source>
</reference>
<proteinExistence type="inferred from homology"/>
<dbReference type="Proteomes" id="UP001619911">
    <property type="component" value="Unassembled WGS sequence"/>
</dbReference>
<organism evidence="9 10">
    <name type="scientific">Bacillus lumedeiriae</name>
    <dbReference type="NCBI Taxonomy" id="3058829"/>
    <lineage>
        <taxon>Bacteria</taxon>
        <taxon>Bacillati</taxon>
        <taxon>Bacillota</taxon>
        <taxon>Bacilli</taxon>
        <taxon>Bacillales</taxon>
        <taxon>Bacillaceae</taxon>
        <taxon>Bacillus</taxon>
    </lineage>
</organism>
<protein>
    <submittedName>
        <fullName evidence="9">Endospore germination permease</fullName>
    </submittedName>
</protein>
<feature type="transmembrane region" description="Helical" evidence="8">
    <location>
        <begin position="268"/>
        <end position="289"/>
    </location>
</feature>
<keyword evidence="3" id="KW-0813">Transport</keyword>
<dbReference type="PANTHER" id="PTHR34975:SF2">
    <property type="entry name" value="SPORE GERMINATION PROTEIN A2"/>
    <property type="match status" value="1"/>
</dbReference>
<feature type="transmembrane region" description="Helical" evidence="8">
    <location>
        <begin position="332"/>
        <end position="355"/>
    </location>
</feature>
<keyword evidence="6 8" id="KW-1133">Transmembrane helix</keyword>
<feature type="transmembrane region" description="Helical" evidence="8">
    <location>
        <begin position="301"/>
        <end position="320"/>
    </location>
</feature>
<evidence type="ECO:0000256" key="7">
    <source>
        <dbReference type="ARBA" id="ARBA00023136"/>
    </source>
</evidence>
<keyword evidence="10" id="KW-1185">Reference proteome</keyword>
<feature type="transmembrane region" description="Helical" evidence="8">
    <location>
        <begin position="186"/>
        <end position="207"/>
    </location>
</feature>
<dbReference type="EMBL" id="JAUIYO010000017">
    <property type="protein sequence ID" value="MFK2826918.1"/>
    <property type="molecule type" value="Genomic_DNA"/>
</dbReference>
<keyword evidence="7 8" id="KW-0472">Membrane</keyword>
<evidence type="ECO:0000256" key="6">
    <source>
        <dbReference type="ARBA" id="ARBA00022989"/>
    </source>
</evidence>
<name>A0ABW8IBM6_9BACI</name>
<keyword evidence="4" id="KW-0309">Germination</keyword>
<dbReference type="PANTHER" id="PTHR34975">
    <property type="entry name" value="SPORE GERMINATION PROTEIN A2"/>
    <property type="match status" value="1"/>
</dbReference>
<comment type="caution">
    <text evidence="9">The sequence shown here is derived from an EMBL/GenBank/DDBJ whole genome shotgun (WGS) entry which is preliminary data.</text>
</comment>
<evidence type="ECO:0000313" key="10">
    <source>
        <dbReference type="Proteomes" id="UP001619911"/>
    </source>
</evidence>
<evidence type="ECO:0000313" key="9">
    <source>
        <dbReference type="EMBL" id="MFK2826918.1"/>
    </source>
</evidence>
<dbReference type="RefSeq" id="WP_404318680.1">
    <property type="nucleotide sequence ID" value="NZ_JAUIYO010000017.1"/>
</dbReference>
<evidence type="ECO:0000256" key="8">
    <source>
        <dbReference type="SAM" id="Phobius"/>
    </source>
</evidence>
<feature type="transmembrane region" description="Helical" evidence="8">
    <location>
        <begin position="146"/>
        <end position="166"/>
    </location>
</feature>
<keyword evidence="5 8" id="KW-0812">Transmembrane</keyword>
<comment type="similarity">
    <text evidence="2">Belongs to the amino acid-polyamine-organocation (APC) superfamily. Spore germination protein (SGP) (TC 2.A.3.9) family.</text>
</comment>
<evidence type="ECO:0000256" key="1">
    <source>
        <dbReference type="ARBA" id="ARBA00004141"/>
    </source>
</evidence>
<dbReference type="InterPro" id="IPR004761">
    <property type="entry name" value="Spore_GerAB"/>
</dbReference>
<evidence type="ECO:0000256" key="4">
    <source>
        <dbReference type="ARBA" id="ARBA00022544"/>
    </source>
</evidence>